<evidence type="ECO:0000313" key="3">
    <source>
        <dbReference type="Proteomes" id="UP000027002"/>
    </source>
</evidence>
<evidence type="ECO:0000313" key="2">
    <source>
        <dbReference type="EMBL" id="QUC23817.1"/>
    </source>
</evidence>
<feature type="region of interest" description="Disordered" evidence="1">
    <location>
        <begin position="78"/>
        <end position="98"/>
    </location>
</feature>
<name>A0A8E5HYH7_USTVR</name>
<proteinExistence type="predicted"/>
<dbReference type="AlphaFoldDB" id="A0A8E5HYH7"/>
<sequence>MDLLFRTGLVCFEVQAKAVRKGEFVLMQSVKDASRVKDSGLCKQLKNALPQLKVKRVTRDESGLVVKRRATEAFAYRTGKVKTSEQEAKSRSGKGKGG</sequence>
<keyword evidence="3" id="KW-1185">Reference proteome</keyword>
<protein>
    <submittedName>
        <fullName evidence="2">Uncharacterized protein</fullName>
    </submittedName>
</protein>
<dbReference type="EMBL" id="CP072759">
    <property type="protein sequence ID" value="QUC23817.1"/>
    <property type="molecule type" value="Genomic_DNA"/>
</dbReference>
<organism evidence="2 3">
    <name type="scientific">Ustilaginoidea virens</name>
    <name type="common">Rice false smut fungus</name>
    <name type="synonym">Villosiclava virens</name>
    <dbReference type="NCBI Taxonomy" id="1159556"/>
    <lineage>
        <taxon>Eukaryota</taxon>
        <taxon>Fungi</taxon>
        <taxon>Dikarya</taxon>
        <taxon>Ascomycota</taxon>
        <taxon>Pezizomycotina</taxon>
        <taxon>Sordariomycetes</taxon>
        <taxon>Hypocreomycetidae</taxon>
        <taxon>Hypocreales</taxon>
        <taxon>Clavicipitaceae</taxon>
        <taxon>Ustilaginoidea</taxon>
    </lineage>
</organism>
<gene>
    <name evidence="2" type="ORF">UV8b_08058</name>
</gene>
<evidence type="ECO:0000256" key="1">
    <source>
        <dbReference type="SAM" id="MobiDB-lite"/>
    </source>
</evidence>
<reference evidence="2" key="1">
    <citation type="submission" date="2020-03" db="EMBL/GenBank/DDBJ databases">
        <title>A mixture of massive structural variations and highly conserved coding sequences in Ustilaginoidea virens genome.</title>
        <authorList>
            <person name="Zhang K."/>
            <person name="Zhao Z."/>
            <person name="Zhang Z."/>
            <person name="Li Y."/>
            <person name="Hsiang T."/>
            <person name="Sun W."/>
        </authorList>
    </citation>
    <scope>NUCLEOTIDE SEQUENCE</scope>
    <source>
        <strain evidence="2">UV-8b</strain>
    </source>
</reference>
<dbReference type="KEGG" id="uvi:66068835"/>
<dbReference type="GeneID" id="66068835"/>
<accession>A0A8E5HYH7</accession>
<dbReference type="RefSeq" id="XP_043001490.1">
    <property type="nucleotide sequence ID" value="XM_043145555.1"/>
</dbReference>
<dbReference type="Proteomes" id="UP000027002">
    <property type="component" value="Chromosome 7"/>
</dbReference>